<dbReference type="SUPFAM" id="SSF81324">
    <property type="entry name" value="Voltage-gated potassium channels"/>
    <property type="match status" value="1"/>
</dbReference>
<evidence type="ECO:0000256" key="3">
    <source>
        <dbReference type="ARBA" id="ARBA00022989"/>
    </source>
</evidence>
<dbReference type="Gene3D" id="1.20.120.350">
    <property type="entry name" value="Voltage-gated potassium channels. Chain C"/>
    <property type="match status" value="1"/>
</dbReference>
<proteinExistence type="predicted"/>
<organism evidence="7 8">
    <name type="scientific">Nocardia higoensis</name>
    <dbReference type="NCBI Taxonomy" id="228599"/>
    <lineage>
        <taxon>Bacteria</taxon>
        <taxon>Bacillati</taxon>
        <taxon>Actinomycetota</taxon>
        <taxon>Actinomycetes</taxon>
        <taxon>Mycobacteriales</taxon>
        <taxon>Nocardiaceae</taxon>
        <taxon>Nocardia</taxon>
    </lineage>
</organism>
<reference evidence="7 8" key="1">
    <citation type="submission" date="2020-10" db="EMBL/GenBank/DDBJ databases">
        <title>Identification of Nocardia species via Next-generation sequencing and recognition of intraspecies genetic diversity.</title>
        <authorList>
            <person name="Li P."/>
            <person name="Li P."/>
            <person name="Lu B."/>
        </authorList>
    </citation>
    <scope>NUCLEOTIDE SEQUENCE [LARGE SCALE GENOMIC DNA]</scope>
    <source>
        <strain evidence="7 8">BJ06-0143</strain>
    </source>
</reference>
<gene>
    <name evidence="7" type="ORF">IU449_26065</name>
</gene>
<dbReference type="EMBL" id="JADLQN010000008">
    <property type="protein sequence ID" value="MBF6357966.1"/>
    <property type="molecule type" value="Genomic_DNA"/>
</dbReference>
<keyword evidence="4 6" id="KW-0472">Membrane</keyword>
<protein>
    <submittedName>
        <fullName evidence="7">Ion transporter</fullName>
    </submittedName>
</protein>
<feature type="transmembrane region" description="Helical" evidence="6">
    <location>
        <begin position="58"/>
        <end position="78"/>
    </location>
</feature>
<dbReference type="Proteomes" id="UP000707731">
    <property type="component" value="Unassembled WGS sequence"/>
</dbReference>
<feature type="transmembrane region" description="Helical" evidence="6">
    <location>
        <begin position="90"/>
        <end position="106"/>
    </location>
</feature>
<sequence length="292" mass="32879">MVTSSTESGYGSEPESREYPRKPPALAIDFAMLGLALVSVALVVWISFFDVPEDTYRAVVTVDYAICAIFAVEFGWRWHRAGWPWTFPLIYWYEVLGMIPVTSPVFRSLRLLRIVVIVVRLARVADRAFGDRVTAVVVGRFVRTIVEVIKRPMTIAVLDEVARVLRTGHYTRNIAAALEENRAAMDEMILEFIKKDPQAGKVRYIPFHDDIIRLIADTTFRIVFQVLADPRTDELVSDMIRENVDQIRGAVRDGVQVVPAAYGPTAHHRTVAHTLGNCQPGECADDRTPPAR</sequence>
<dbReference type="InterPro" id="IPR027359">
    <property type="entry name" value="Volt_channel_dom_sf"/>
</dbReference>
<evidence type="ECO:0000313" key="8">
    <source>
        <dbReference type="Proteomes" id="UP000707731"/>
    </source>
</evidence>
<name>A0ABS0DHM1_9NOCA</name>
<comment type="caution">
    <text evidence="7">The sequence shown here is derived from an EMBL/GenBank/DDBJ whole genome shotgun (WGS) entry which is preliminary data.</text>
</comment>
<feature type="transmembrane region" description="Helical" evidence="6">
    <location>
        <begin position="25"/>
        <end position="46"/>
    </location>
</feature>
<evidence type="ECO:0000256" key="2">
    <source>
        <dbReference type="ARBA" id="ARBA00022692"/>
    </source>
</evidence>
<evidence type="ECO:0000256" key="1">
    <source>
        <dbReference type="ARBA" id="ARBA00004141"/>
    </source>
</evidence>
<comment type="subcellular location">
    <subcellularLocation>
        <location evidence="1">Membrane</location>
        <topology evidence="1">Multi-pass membrane protein</topology>
    </subcellularLocation>
</comment>
<evidence type="ECO:0000256" key="6">
    <source>
        <dbReference type="SAM" id="Phobius"/>
    </source>
</evidence>
<evidence type="ECO:0000256" key="4">
    <source>
        <dbReference type="ARBA" id="ARBA00023136"/>
    </source>
</evidence>
<dbReference type="RefSeq" id="WP_195004802.1">
    <property type="nucleotide sequence ID" value="NZ_JADLQN010000008.1"/>
</dbReference>
<evidence type="ECO:0000256" key="5">
    <source>
        <dbReference type="SAM" id="MobiDB-lite"/>
    </source>
</evidence>
<keyword evidence="3 6" id="KW-1133">Transmembrane helix</keyword>
<evidence type="ECO:0000313" key="7">
    <source>
        <dbReference type="EMBL" id="MBF6357966.1"/>
    </source>
</evidence>
<keyword evidence="8" id="KW-1185">Reference proteome</keyword>
<feature type="region of interest" description="Disordered" evidence="5">
    <location>
        <begin position="1"/>
        <end position="20"/>
    </location>
</feature>
<keyword evidence="2 6" id="KW-0812">Transmembrane</keyword>
<accession>A0ABS0DHM1</accession>